<dbReference type="Proteomes" id="UP000319004">
    <property type="component" value="Chromosome"/>
</dbReference>
<organism evidence="8 9">
    <name type="scientific">Stieleria neptunia</name>
    <dbReference type="NCBI Taxonomy" id="2527979"/>
    <lineage>
        <taxon>Bacteria</taxon>
        <taxon>Pseudomonadati</taxon>
        <taxon>Planctomycetota</taxon>
        <taxon>Planctomycetia</taxon>
        <taxon>Pirellulales</taxon>
        <taxon>Pirellulaceae</taxon>
        <taxon>Stieleria</taxon>
    </lineage>
</organism>
<keyword evidence="4" id="KW-0547">Nucleotide-binding</keyword>
<dbReference type="GO" id="GO:0016491">
    <property type="term" value="F:oxidoreductase activity"/>
    <property type="evidence" value="ECO:0007669"/>
    <property type="project" value="UniProtKB-KW"/>
</dbReference>
<comment type="similarity">
    <text evidence="1">Belongs to the class-I pyridine nucleotide-disulfide oxidoreductase family.</text>
</comment>
<protein>
    <submittedName>
        <fullName evidence="8">Glutathione amide reductase</fullName>
        <ecNumber evidence="8">1.8.1.16</ecNumber>
    </submittedName>
</protein>
<keyword evidence="2" id="KW-0285">Flavoprotein</keyword>
<dbReference type="SUPFAM" id="SSF51905">
    <property type="entry name" value="FAD/NAD(P)-binding domain"/>
    <property type="match status" value="1"/>
</dbReference>
<feature type="binding site" evidence="4">
    <location>
        <position position="307"/>
    </location>
    <ligand>
        <name>FAD</name>
        <dbReference type="ChEBI" id="CHEBI:57692"/>
    </ligand>
</feature>
<dbReference type="Pfam" id="PF07992">
    <property type="entry name" value="Pyr_redox_2"/>
    <property type="match status" value="1"/>
</dbReference>
<keyword evidence="3 4" id="KW-0274">FAD</keyword>
<feature type="binding site" evidence="4">
    <location>
        <begin position="174"/>
        <end position="181"/>
    </location>
    <ligand>
        <name>NAD(+)</name>
        <dbReference type="ChEBI" id="CHEBI:57540"/>
    </ligand>
</feature>
<keyword evidence="8" id="KW-0560">Oxidoreductase</keyword>
<feature type="binding site" evidence="4">
    <location>
        <position position="52"/>
    </location>
    <ligand>
        <name>FAD</name>
        <dbReference type="ChEBI" id="CHEBI:57692"/>
    </ligand>
</feature>
<gene>
    <name evidence="8" type="primary">garB</name>
    <name evidence="8" type="ORF">Enr13x_09050</name>
</gene>
<proteinExistence type="inferred from homology"/>
<feature type="binding site" evidence="4">
    <location>
        <position position="197"/>
    </location>
    <ligand>
        <name>NAD(+)</name>
        <dbReference type="ChEBI" id="CHEBI:57540"/>
    </ligand>
</feature>
<dbReference type="InterPro" id="IPR001100">
    <property type="entry name" value="Pyr_nuc-diS_OxRdtase"/>
</dbReference>
<evidence type="ECO:0000313" key="8">
    <source>
        <dbReference type="EMBL" id="QDV41067.1"/>
    </source>
</evidence>
<dbReference type="PRINTS" id="PR00368">
    <property type="entry name" value="FADPNR"/>
</dbReference>
<dbReference type="PANTHER" id="PTHR43014:SF5">
    <property type="entry name" value="GLUTATHIONE REDUCTASE (NADPH)"/>
    <property type="match status" value="1"/>
</dbReference>
<evidence type="ECO:0000256" key="1">
    <source>
        <dbReference type="ARBA" id="ARBA00007532"/>
    </source>
</evidence>
<feature type="domain" description="Pyridine nucleotide-disulphide oxidoreductase dimerisation" evidence="6">
    <location>
        <begin position="345"/>
        <end position="451"/>
    </location>
</feature>
<dbReference type="KEGG" id="snep:Enr13x_09050"/>
<dbReference type="SUPFAM" id="SSF55424">
    <property type="entry name" value="FAD/NAD-linked reductases, dimerisation (C-terminal) domain"/>
    <property type="match status" value="1"/>
</dbReference>
<feature type="domain" description="FAD/NAD(P)-binding" evidence="7">
    <location>
        <begin position="7"/>
        <end position="324"/>
    </location>
</feature>
<dbReference type="RefSeq" id="WP_145384849.1">
    <property type="nucleotide sequence ID" value="NZ_CP037423.1"/>
</dbReference>
<comment type="cofactor">
    <cofactor evidence="4">
        <name>FAD</name>
        <dbReference type="ChEBI" id="CHEBI:57692"/>
    </cofactor>
    <text evidence="4">Binds 1 FAD per subunit.</text>
</comment>
<dbReference type="PRINTS" id="PR00411">
    <property type="entry name" value="PNDRDTASEI"/>
</dbReference>
<keyword evidence="4" id="KW-0520">NAD</keyword>
<keyword evidence="9" id="KW-1185">Reference proteome</keyword>
<evidence type="ECO:0000256" key="2">
    <source>
        <dbReference type="ARBA" id="ARBA00022630"/>
    </source>
</evidence>
<dbReference type="InterPro" id="IPR023753">
    <property type="entry name" value="FAD/NAD-binding_dom"/>
</dbReference>
<dbReference type="Gene3D" id="3.30.390.30">
    <property type="match status" value="1"/>
</dbReference>
<dbReference type="EC" id="1.8.1.16" evidence="8"/>
<dbReference type="Pfam" id="PF02852">
    <property type="entry name" value="Pyr_redox_dim"/>
    <property type="match status" value="1"/>
</dbReference>
<evidence type="ECO:0000259" key="6">
    <source>
        <dbReference type="Pfam" id="PF02852"/>
    </source>
</evidence>
<feature type="binding site" evidence="4">
    <location>
        <position position="266"/>
    </location>
    <ligand>
        <name>NAD(+)</name>
        <dbReference type="ChEBI" id="CHEBI:57540"/>
    </ligand>
</feature>
<dbReference type="InterPro" id="IPR004099">
    <property type="entry name" value="Pyr_nucl-diS_OxRdtase_dimer"/>
</dbReference>
<dbReference type="InterPro" id="IPR036188">
    <property type="entry name" value="FAD/NAD-bd_sf"/>
</dbReference>
<sequence>MRSDRFDLIAIGTGPSASTIAKKIAEDGKRVAVIESREYGGTCALRGCNPKKVYTNAADLLDRVRNGQDKFIESDELHANGTKLLQFKREFTDPVLDHSEESFQKRGIATFHGEAAFIDPTTVRVGEHQLSGDRIFIGVGAHPRPLGVRGDELVIRSDEFLDLETIPQRIAFIGGGYISMEFACVAARFGSQVTVLERGDRVLSPFDPDLVSQLVDYGKLHGIDVRPHAEVAEISQRDDGAFVVHYGEPGRSQAALEADLVVHGAGRVPNLGCLNLKAGKVAFGDDGIKVDSLMRSISNPVVYAAGDCAETGQPRLTPVANEEARVVVKNLFAEIPQDRPDYGLVPKVAFTIPPIASVGMSQRHAEESHRVVVHHQDTSSSGSVRKTHQPCGGYKVLLDKDSDRILGAHLIGPAADETINLFALAMKFGLTAKDIKSTLFAFPTHASDVRQML</sequence>
<evidence type="ECO:0000256" key="4">
    <source>
        <dbReference type="PIRSR" id="PIRSR000350-3"/>
    </source>
</evidence>
<evidence type="ECO:0000256" key="5">
    <source>
        <dbReference type="PIRSR" id="PIRSR000350-4"/>
    </source>
</evidence>
<dbReference type="EMBL" id="CP037423">
    <property type="protein sequence ID" value="QDV41067.1"/>
    <property type="molecule type" value="Genomic_DNA"/>
</dbReference>
<dbReference type="AlphaFoldDB" id="A0A518HJN4"/>
<dbReference type="Gene3D" id="3.50.50.60">
    <property type="entry name" value="FAD/NAD(P)-binding domain"/>
    <property type="match status" value="2"/>
</dbReference>
<dbReference type="OrthoDB" id="230580at2"/>
<dbReference type="InterPro" id="IPR016156">
    <property type="entry name" value="FAD/NAD-linked_Rdtase_dimer_sf"/>
</dbReference>
<evidence type="ECO:0000259" key="7">
    <source>
        <dbReference type="Pfam" id="PF07992"/>
    </source>
</evidence>
<dbReference type="GO" id="GO:0000166">
    <property type="term" value="F:nucleotide binding"/>
    <property type="evidence" value="ECO:0007669"/>
    <property type="project" value="UniProtKB-KW"/>
</dbReference>
<dbReference type="PANTHER" id="PTHR43014">
    <property type="entry name" value="MERCURIC REDUCTASE"/>
    <property type="match status" value="1"/>
</dbReference>
<evidence type="ECO:0000313" key="9">
    <source>
        <dbReference type="Proteomes" id="UP000319004"/>
    </source>
</evidence>
<accession>A0A518HJN4</accession>
<dbReference type="PIRSF" id="PIRSF000350">
    <property type="entry name" value="Mercury_reductase_MerA"/>
    <property type="match status" value="1"/>
</dbReference>
<evidence type="ECO:0000256" key="3">
    <source>
        <dbReference type="ARBA" id="ARBA00022827"/>
    </source>
</evidence>
<feature type="disulfide bond" description="Redox-active" evidence="5">
    <location>
        <begin position="43"/>
        <end position="48"/>
    </location>
</feature>
<name>A0A518HJN4_9BACT</name>
<reference evidence="8 9" key="1">
    <citation type="submission" date="2019-03" db="EMBL/GenBank/DDBJ databases">
        <title>Deep-cultivation of Planctomycetes and their phenomic and genomic characterization uncovers novel biology.</title>
        <authorList>
            <person name="Wiegand S."/>
            <person name="Jogler M."/>
            <person name="Boedeker C."/>
            <person name="Pinto D."/>
            <person name="Vollmers J."/>
            <person name="Rivas-Marin E."/>
            <person name="Kohn T."/>
            <person name="Peeters S.H."/>
            <person name="Heuer A."/>
            <person name="Rast P."/>
            <person name="Oberbeckmann S."/>
            <person name="Bunk B."/>
            <person name="Jeske O."/>
            <person name="Meyerdierks A."/>
            <person name="Storesund J.E."/>
            <person name="Kallscheuer N."/>
            <person name="Luecker S."/>
            <person name="Lage O.M."/>
            <person name="Pohl T."/>
            <person name="Merkel B.J."/>
            <person name="Hornburger P."/>
            <person name="Mueller R.-W."/>
            <person name="Bruemmer F."/>
            <person name="Labrenz M."/>
            <person name="Spormann A.M."/>
            <person name="Op den Camp H."/>
            <person name="Overmann J."/>
            <person name="Amann R."/>
            <person name="Jetten M.S.M."/>
            <person name="Mascher T."/>
            <person name="Medema M.H."/>
            <person name="Devos D.P."/>
            <person name="Kaster A.-K."/>
            <person name="Ovreas L."/>
            <person name="Rohde M."/>
            <person name="Galperin M.Y."/>
            <person name="Jogler C."/>
        </authorList>
    </citation>
    <scope>NUCLEOTIDE SEQUENCE [LARGE SCALE GENOMIC DNA]</scope>
    <source>
        <strain evidence="8 9">Enr13</strain>
    </source>
</reference>